<reference evidence="4" key="1">
    <citation type="submission" date="2017-04" db="EMBL/GenBank/DDBJ databases">
        <title>Function of individual gut microbiota members based on whole genome sequencing of pure cultures obtained from chicken caecum.</title>
        <authorList>
            <person name="Medvecky M."/>
            <person name="Cejkova D."/>
            <person name="Polansky O."/>
            <person name="Karasova D."/>
            <person name="Kubasova T."/>
            <person name="Cizek A."/>
            <person name="Rychlik I."/>
        </authorList>
    </citation>
    <scope>NUCLEOTIDE SEQUENCE [LARGE SCALE GENOMIC DNA]</scope>
    <source>
        <strain evidence="4">An175</strain>
    </source>
</reference>
<dbReference type="InterPro" id="IPR016102">
    <property type="entry name" value="Succinyl-CoA_synth-like"/>
</dbReference>
<dbReference type="Proteomes" id="UP000196386">
    <property type="component" value="Unassembled WGS sequence"/>
</dbReference>
<feature type="domain" description="ATP-citrate synthase/succinyl-CoA ligase C-terminal" evidence="1">
    <location>
        <begin position="355"/>
        <end position="515"/>
    </location>
</feature>
<dbReference type="GO" id="GO:0005829">
    <property type="term" value="C:cytosol"/>
    <property type="evidence" value="ECO:0007669"/>
    <property type="project" value="TreeGrafter"/>
</dbReference>
<dbReference type="InterPro" id="IPR005811">
    <property type="entry name" value="SUCC_ACL_C"/>
</dbReference>
<dbReference type="Pfam" id="PF02629">
    <property type="entry name" value="CoA_binding"/>
    <property type="match status" value="1"/>
</dbReference>
<dbReference type="Pfam" id="PF00549">
    <property type="entry name" value="Ligase_CoA"/>
    <property type="match status" value="1"/>
</dbReference>
<accession>A0A1Y4EHR5</accession>
<dbReference type="SUPFAM" id="SSF52210">
    <property type="entry name" value="Succinyl-CoA synthetase domains"/>
    <property type="match status" value="2"/>
</dbReference>
<dbReference type="GO" id="GO:0004775">
    <property type="term" value="F:succinate-CoA ligase (ADP-forming) activity"/>
    <property type="evidence" value="ECO:0007669"/>
    <property type="project" value="TreeGrafter"/>
</dbReference>
<dbReference type="NCBIfam" id="NF004760">
    <property type="entry name" value="PRK06091.1"/>
    <property type="match status" value="1"/>
</dbReference>
<dbReference type="AlphaFoldDB" id="A0A1Y4EHR5"/>
<dbReference type="PANTHER" id="PTHR11117">
    <property type="entry name" value="SUCCINYL-COA LIGASE SUBUNIT ALPHA"/>
    <property type="match status" value="1"/>
</dbReference>
<evidence type="ECO:0000259" key="2">
    <source>
        <dbReference type="Pfam" id="PF02629"/>
    </source>
</evidence>
<sequence length="522" mass="55504">MEESSLVKLDIKPNTYYDSVTLMIISKDLKKLDGVEEALVGMGTDLNRELAHNLGINSPEFETVTPNDFFVAVKCDSDEVMAAALAKVEEMLNKKKENSAMNYYPPTLSSALKMDDQLNMAVISVPGKYAAEVAQSCLDKDINVMLFSDNVTIDEEKRLKECAASKGLLMMGPDCGTAIINNVPLAFANVVKPGDIGIVGASGTGTQEVSSLIDQFGGGCSQVLGTGGRDLKLEIGGIMMTLGLDALINDPMTKVITLISKPPAEEIADKILKQAAGAGKPVVVCFIGGDPAQVEKYGLTAACSLEDAARKAVAFSKGEKPVDFTGFTAPEAEIDKLAADEAAKFASTQKYIRGLYTGGTLCDESMKLLTKDLGGIHSNIPLSPEFKLADVNKSVENTCLDYGDDDFTRGRPHPMIDPSLRAERVVAESLDPSTAVILADCVIGYGSHPNPAEDLCDAIKKAKANAEKDGRYISAVVAVCGTEGDPQCLSKTQQQLREAGAIVMPSNAQAARFSEKILANIK</sequence>
<name>A0A1Y4EHR5_9FIRM</name>
<comment type="caution">
    <text evidence="3">The sequence shown here is derived from an EMBL/GenBank/DDBJ whole genome shotgun (WGS) entry which is preliminary data.</text>
</comment>
<protein>
    <submittedName>
        <fullName evidence="3">FdrA family protein</fullName>
    </submittedName>
</protein>
<evidence type="ECO:0000313" key="4">
    <source>
        <dbReference type="Proteomes" id="UP000196386"/>
    </source>
</evidence>
<dbReference type="GO" id="GO:0004776">
    <property type="term" value="F:succinate-CoA ligase (GDP-forming) activity"/>
    <property type="evidence" value="ECO:0007669"/>
    <property type="project" value="TreeGrafter"/>
</dbReference>
<dbReference type="Gene3D" id="3.40.50.261">
    <property type="entry name" value="Succinyl-CoA synthetase domains"/>
    <property type="match status" value="2"/>
</dbReference>
<evidence type="ECO:0000259" key="1">
    <source>
        <dbReference type="Pfam" id="PF00549"/>
    </source>
</evidence>
<evidence type="ECO:0000313" key="3">
    <source>
        <dbReference type="EMBL" id="OUP70407.1"/>
    </source>
</evidence>
<gene>
    <name evidence="3" type="ORF">B5F11_05220</name>
</gene>
<dbReference type="GO" id="GO:0006099">
    <property type="term" value="P:tricarboxylic acid cycle"/>
    <property type="evidence" value="ECO:0007669"/>
    <property type="project" value="TreeGrafter"/>
</dbReference>
<dbReference type="Gene3D" id="3.40.50.720">
    <property type="entry name" value="NAD(P)-binding Rossmann-like Domain"/>
    <property type="match status" value="1"/>
</dbReference>
<feature type="domain" description="CoA-binding" evidence="2">
    <location>
        <begin position="192"/>
        <end position="286"/>
    </location>
</feature>
<proteinExistence type="predicted"/>
<dbReference type="PANTHER" id="PTHR11117:SF24">
    <property type="entry name" value="PROTEIN FDRA"/>
    <property type="match status" value="1"/>
</dbReference>
<dbReference type="GO" id="GO:0009361">
    <property type="term" value="C:succinate-CoA ligase complex (ADP-forming)"/>
    <property type="evidence" value="ECO:0007669"/>
    <property type="project" value="TreeGrafter"/>
</dbReference>
<dbReference type="InterPro" id="IPR003781">
    <property type="entry name" value="CoA-bd"/>
</dbReference>
<organism evidence="3 4">
    <name type="scientific">Anaerotruncus colihominis</name>
    <dbReference type="NCBI Taxonomy" id="169435"/>
    <lineage>
        <taxon>Bacteria</taxon>
        <taxon>Bacillati</taxon>
        <taxon>Bacillota</taxon>
        <taxon>Clostridia</taxon>
        <taxon>Eubacteriales</taxon>
        <taxon>Oscillospiraceae</taxon>
        <taxon>Anaerotruncus</taxon>
    </lineage>
</organism>
<dbReference type="EMBL" id="NFKP01000004">
    <property type="protein sequence ID" value="OUP70407.1"/>
    <property type="molecule type" value="Genomic_DNA"/>
</dbReference>